<proteinExistence type="predicted"/>
<dbReference type="Proteomes" id="UP000701801">
    <property type="component" value="Unassembled WGS sequence"/>
</dbReference>
<evidence type="ECO:0000313" key="1">
    <source>
        <dbReference type="EMBL" id="CAG8981568.1"/>
    </source>
</evidence>
<protein>
    <submittedName>
        <fullName evidence="1">Uncharacterized protein</fullName>
    </submittedName>
</protein>
<organism evidence="1 2">
    <name type="scientific">Hymenoscyphus albidus</name>
    <dbReference type="NCBI Taxonomy" id="595503"/>
    <lineage>
        <taxon>Eukaryota</taxon>
        <taxon>Fungi</taxon>
        <taxon>Dikarya</taxon>
        <taxon>Ascomycota</taxon>
        <taxon>Pezizomycotina</taxon>
        <taxon>Leotiomycetes</taxon>
        <taxon>Helotiales</taxon>
        <taxon>Helotiaceae</taxon>
        <taxon>Hymenoscyphus</taxon>
    </lineage>
</organism>
<evidence type="ECO:0000313" key="2">
    <source>
        <dbReference type="Proteomes" id="UP000701801"/>
    </source>
</evidence>
<gene>
    <name evidence="1" type="ORF">HYALB_00009988</name>
</gene>
<comment type="caution">
    <text evidence="1">The sequence shown here is derived from an EMBL/GenBank/DDBJ whole genome shotgun (WGS) entry which is preliminary data.</text>
</comment>
<keyword evidence="2" id="KW-1185">Reference proteome</keyword>
<sequence length="178" mass="20141">MDTASVNKHGSSSENPPLVSISRVELREYIKQIIREELKSIITNNMPAMSGTTSTQQSGCNTPTTTVHTEIATVHKPETFLVLAFFTARRQLPYNENRYETGSKEVIEVKTDMTITQVRDAILAHFSIPFNYRLVDFRARRDESDVTVFAESNVKNVLMGLKQARFAKVFVDVLVDKI</sequence>
<reference evidence="1" key="1">
    <citation type="submission" date="2021-07" db="EMBL/GenBank/DDBJ databases">
        <authorList>
            <person name="Durling M."/>
        </authorList>
    </citation>
    <scope>NUCLEOTIDE SEQUENCE</scope>
</reference>
<dbReference type="AlphaFoldDB" id="A0A9N9Q0L2"/>
<name>A0A9N9Q0L2_9HELO</name>
<accession>A0A9N9Q0L2</accession>
<dbReference type="EMBL" id="CAJVRM010000495">
    <property type="protein sequence ID" value="CAG8981568.1"/>
    <property type="molecule type" value="Genomic_DNA"/>
</dbReference>